<dbReference type="GO" id="GO:0000155">
    <property type="term" value="F:phosphorelay sensor kinase activity"/>
    <property type="evidence" value="ECO:0007669"/>
    <property type="project" value="InterPro"/>
</dbReference>
<feature type="domain" description="Signal transduction histidine kinase internal region" evidence="2">
    <location>
        <begin position="121"/>
        <end position="198"/>
    </location>
</feature>
<name>A0A2Z4LTW6_9FLAO</name>
<proteinExistence type="predicted"/>
<evidence type="ECO:0000313" key="3">
    <source>
        <dbReference type="EMBL" id="AWX45014.1"/>
    </source>
</evidence>
<dbReference type="PANTHER" id="PTHR34220:SF7">
    <property type="entry name" value="SENSOR HISTIDINE KINASE YPDA"/>
    <property type="match status" value="1"/>
</dbReference>
<reference evidence="3 4" key="1">
    <citation type="submission" date="2018-06" db="EMBL/GenBank/DDBJ databases">
        <title>Spongiibacterium sp. HME9304 Genome sequencing and assembly.</title>
        <authorList>
            <person name="Kang H."/>
            <person name="Kim H."/>
            <person name="Joh K."/>
        </authorList>
    </citation>
    <scope>NUCLEOTIDE SEQUENCE [LARGE SCALE GENOMIC DNA]</scope>
    <source>
        <strain evidence="3 4">HME9304</strain>
    </source>
</reference>
<evidence type="ECO:0000313" key="4">
    <source>
        <dbReference type="Proteomes" id="UP000248536"/>
    </source>
</evidence>
<feature type="transmembrane region" description="Helical" evidence="1">
    <location>
        <begin position="37"/>
        <end position="57"/>
    </location>
</feature>
<evidence type="ECO:0000259" key="2">
    <source>
        <dbReference type="Pfam" id="PF06580"/>
    </source>
</evidence>
<dbReference type="InterPro" id="IPR010559">
    <property type="entry name" value="Sig_transdc_His_kin_internal"/>
</dbReference>
<sequence>MNFLLVVMAFFCFESVYWVQRRMLRKFVDQNPYFLSQSLIFISSIVIGTMVYIILFYGFKWIDYFLFHSEPPYLKHMVAASLVGLLLAIIFSLFLLITHWKDRYYGSYIRNEALKKEIVTANLNMLRNQLDPHFMFNNFNTLYYLIDEDPYLAKRFLKNVSSIYRHILQHTEGNLIPVKEEFLVVKQYLEILQERYCDGLNIQYNVFENHFKDKYIAPLALQELVENVFKHNQINIEKKLTLTFTSTLENLTLCNSVLPKTVTGSHKKGLQNIMQRYGLLTNKK</sequence>
<feature type="transmembrane region" description="Helical" evidence="1">
    <location>
        <begin position="78"/>
        <end position="100"/>
    </location>
</feature>
<keyword evidence="4" id="KW-1185">Reference proteome</keyword>
<keyword evidence="1" id="KW-0472">Membrane</keyword>
<gene>
    <name evidence="3" type="ORF">HME9304_02022</name>
</gene>
<protein>
    <submittedName>
        <fullName evidence="3">Histidine kinase</fullName>
        <ecNumber evidence="3">2.7.13.3</ecNumber>
    </submittedName>
</protein>
<dbReference type="AlphaFoldDB" id="A0A2Z4LTW6"/>
<dbReference type="InterPro" id="IPR050640">
    <property type="entry name" value="Bact_2-comp_sensor_kinase"/>
</dbReference>
<dbReference type="EC" id="2.7.13.3" evidence="3"/>
<organism evidence="3 4">
    <name type="scientific">Flagellimonas maritima</name>
    <dbReference type="NCBI Taxonomy" id="1383885"/>
    <lineage>
        <taxon>Bacteria</taxon>
        <taxon>Pseudomonadati</taxon>
        <taxon>Bacteroidota</taxon>
        <taxon>Flavobacteriia</taxon>
        <taxon>Flavobacteriales</taxon>
        <taxon>Flavobacteriaceae</taxon>
        <taxon>Flagellimonas</taxon>
    </lineage>
</organism>
<dbReference type="KEGG" id="spon:HME9304_02022"/>
<dbReference type="PANTHER" id="PTHR34220">
    <property type="entry name" value="SENSOR HISTIDINE KINASE YPDA"/>
    <property type="match status" value="1"/>
</dbReference>
<accession>A0A2Z4LTW6</accession>
<evidence type="ECO:0000256" key="1">
    <source>
        <dbReference type="SAM" id="Phobius"/>
    </source>
</evidence>
<keyword evidence="1" id="KW-1133">Transmembrane helix</keyword>
<dbReference type="GO" id="GO:0016020">
    <property type="term" value="C:membrane"/>
    <property type="evidence" value="ECO:0007669"/>
    <property type="project" value="InterPro"/>
</dbReference>
<keyword evidence="3" id="KW-0418">Kinase</keyword>
<dbReference type="Pfam" id="PF06580">
    <property type="entry name" value="His_kinase"/>
    <property type="match status" value="1"/>
</dbReference>
<keyword evidence="3" id="KW-0808">Transferase</keyword>
<dbReference type="EMBL" id="CP030104">
    <property type="protein sequence ID" value="AWX45014.1"/>
    <property type="molecule type" value="Genomic_DNA"/>
</dbReference>
<dbReference type="Proteomes" id="UP000248536">
    <property type="component" value="Chromosome"/>
</dbReference>
<keyword evidence="1" id="KW-0812">Transmembrane</keyword>